<dbReference type="EC" id="2.3.2.26" evidence="3"/>
<dbReference type="Pfam" id="PF00632">
    <property type="entry name" value="HECT"/>
    <property type="match status" value="1"/>
</dbReference>
<evidence type="ECO:0000313" key="7">
    <source>
        <dbReference type="EMBL" id="AQK79135.1"/>
    </source>
</evidence>
<organism evidence="7">
    <name type="scientific">Zea mays</name>
    <name type="common">Maize</name>
    <dbReference type="NCBI Taxonomy" id="4577"/>
    <lineage>
        <taxon>Eukaryota</taxon>
        <taxon>Viridiplantae</taxon>
        <taxon>Streptophyta</taxon>
        <taxon>Embryophyta</taxon>
        <taxon>Tracheophyta</taxon>
        <taxon>Spermatophyta</taxon>
        <taxon>Magnoliopsida</taxon>
        <taxon>Liliopsida</taxon>
        <taxon>Poales</taxon>
        <taxon>Poaceae</taxon>
        <taxon>PACMAD clade</taxon>
        <taxon>Panicoideae</taxon>
        <taxon>Andropogonodae</taxon>
        <taxon>Andropogoneae</taxon>
        <taxon>Tripsacinae</taxon>
        <taxon>Zea</taxon>
    </lineage>
</organism>
<dbReference type="InterPro" id="IPR057948">
    <property type="entry name" value="TPR_TRIP12_N"/>
</dbReference>
<dbReference type="InterPro" id="IPR011989">
    <property type="entry name" value="ARM-like"/>
</dbReference>
<feature type="domain" description="HECT" evidence="6">
    <location>
        <begin position="972"/>
        <end position="1336"/>
    </location>
</feature>
<accession>A0A1D6LGX2</accession>
<evidence type="ECO:0000256" key="3">
    <source>
        <dbReference type="ARBA" id="ARBA00012485"/>
    </source>
</evidence>
<dbReference type="Gene3D" id="3.30.2160.10">
    <property type="entry name" value="Hect, E3 ligase catalytic domain"/>
    <property type="match status" value="1"/>
</dbReference>
<dbReference type="SMR" id="A0A1D6LGX2"/>
<dbReference type="InParanoid" id="A0A1D6LGX2"/>
<dbReference type="Gene3D" id="1.25.10.10">
    <property type="entry name" value="Leucine-rich Repeat Variant"/>
    <property type="match status" value="1"/>
</dbReference>
<dbReference type="GO" id="GO:0061630">
    <property type="term" value="F:ubiquitin protein ligase activity"/>
    <property type="evidence" value="ECO:0007669"/>
    <property type="project" value="UniProtKB-EC"/>
</dbReference>
<dbReference type="EMBL" id="CM000782">
    <property type="protein sequence ID" value="AQK79135.1"/>
    <property type="molecule type" value="Genomic_DNA"/>
</dbReference>
<dbReference type="Gene3D" id="3.90.1750.10">
    <property type="entry name" value="Hect, E3 ligase catalytic domains"/>
    <property type="match status" value="1"/>
</dbReference>
<dbReference type="SMART" id="SM00119">
    <property type="entry name" value="HECTc"/>
    <property type="match status" value="1"/>
</dbReference>
<evidence type="ECO:0000256" key="2">
    <source>
        <dbReference type="ARBA" id="ARBA00006331"/>
    </source>
</evidence>
<protein>
    <recommendedName>
        <fullName evidence="3">HECT-type E3 ubiquitin transferase</fullName>
        <ecNumber evidence="3">2.3.2.26</ecNumber>
    </recommendedName>
</protein>
<dbReference type="Pfam" id="PF25579">
    <property type="entry name" value="TPR_TRIP12_N"/>
    <property type="match status" value="1"/>
</dbReference>
<dbReference type="ExpressionAtlas" id="A0A1D6LGX2">
    <property type="expression patterns" value="baseline"/>
</dbReference>
<dbReference type="eggNOG" id="KOG0170">
    <property type="taxonomic scope" value="Eukaryota"/>
</dbReference>
<dbReference type="SUPFAM" id="SSF56204">
    <property type="entry name" value="Hect, E3 ligase catalytic domain"/>
    <property type="match status" value="1"/>
</dbReference>
<keyword evidence="5" id="KW-0833">Ubl conjugation pathway</keyword>
<dbReference type="InterPro" id="IPR045322">
    <property type="entry name" value="HECTD1/TRIP12-like"/>
</dbReference>
<sequence>MDMYASGAMLQYAMATIADEAADAGDAAAALAALCEVLAVSGSASILATPHAGLATRLPALLAGGSGSQGDDVPLLAARAIAEACDTAAQWASHFARHGAVEALCDRLLADDCVELAEECLRALNAISLECPHECLSRGVAAAVLQFFDFFSTSKKIVALEILLNIFSDYDEVNAPKAMEAVPALCNLLQNSDTMILESVVSCLVSVADGACENDKYMSKLICETNVVKATLTLMYNEGWKSLSDATLKGILRLFRGLASFSAKAVKSLFELNFCVLLEQMISYYSYVHHDSDKVQMLLELIYQLMPPLETSGQHLKLVTAKKKIIMRQRRYMTQLASIFALLVQVAKSAALSSICYSCVVVIGSFVKLCTPNLLVELQKTVNLSSLFNCLLAQKNQHVLFETLKISRILAKKDQHFFLESFTKEGVKHAIEYIVSQSKNNSHQNMKEYCLCFYMETSSTVEACSIANNSVTELAKEIKKNFLSVKGSNKSPNRFGFTLKSVRDFFARLNLYSSTHLAENPDSCKQLSDLSRRLLSDELPVTSNFEFVQSGSIKCLSVYLSNGAYCNADLNDGPVLEQLSVVHSRLHKFANLALTPFNESSANPLGILVEKLLDTLHMCYGSFPVLLSYEQMSREDMTMIPLRYPEAKKPTSLLLKFHRSQKERELYNYNGVLIVDLFSTPDSTEPILFPEVFRRTDQEPASENSNQDKNDRNLNKVTSAYLLDDDGNKSSRLEFFYNGVTLQPSVTFFESILHLMYKGQSDLWIDPSFWVQEHSITYRKRIKSNKEISSQSSYYTRLSYVHEILQRAWLKDPFFTAILNGKLPGNLDVSDLSYNLLFMLKVLEGVNRFSYQLLMDEQINKFAEGIQEDINDIEVAICPVPRHQFLSSLLINKLEVQMQDVLFDDGLIPSWCVYLVENCPFLLSLDTRWKYFCLTVHRSFFPDQINRYYPQTKKYRVARSAIIEGAVSVMTNHGPSNRIIEVEFEGEIGTGRGPTFEFYSTVSHELQRAGLGMWRGDSGEHGFVHAPFGLFPKPWPPSSQGIDFTNMLQKFKLLGNLVVRAVLDGRILDIPLSKAFYKIMLEQELDMYDILSFDPELGRTVIEFQALVSRKNFLETSSEESNPTADLSYKNVKLEDLCLDFTLPGNPEYELVPGGSEKMVTLDSLDQYVSLVVYATLKSGIAKQIEAFKSGINEVFDLKALKMFTEEEMERILCGEQGAWDLKNLEDHIVFEHGYDMSSQPVIIFLEILREFGREEQRAFTQFSTGAPHLPLGGLASLDPKLTVVRKQCDGNVDDELPSVTTCRHFIKLPPYSSKEIMRKKLKYAITEGLGPFHLS</sequence>
<dbReference type="PROSITE" id="PS50237">
    <property type="entry name" value="HECT"/>
    <property type="match status" value="1"/>
</dbReference>
<keyword evidence="4" id="KW-0808">Transferase</keyword>
<dbReference type="STRING" id="4577.A0A1D6LGX2"/>
<dbReference type="CDD" id="cd00078">
    <property type="entry name" value="HECTc"/>
    <property type="match status" value="1"/>
</dbReference>
<dbReference type="InterPro" id="IPR016024">
    <property type="entry name" value="ARM-type_fold"/>
</dbReference>
<evidence type="ECO:0000256" key="1">
    <source>
        <dbReference type="ARBA" id="ARBA00000885"/>
    </source>
</evidence>
<comment type="catalytic activity">
    <reaction evidence="1">
        <text>S-ubiquitinyl-[E2 ubiquitin-conjugating enzyme]-L-cysteine + [acceptor protein]-L-lysine = [E2 ubiquitin-conjugating enzyme]-L-cysteine + N(6)-ubiquitinyl-[acceptor protein]-L-lysine.</text>
        <dbReference type="EC" id="2.3.2.26"/>
    </reaction>
</comment>
<comment type="similarity">
    <text evidence="2">Belongs to the UPL family. K-HECT subfamily.</text>
</comment>
<dbReference type="eggNOG" id="KOG0168">
    <property type="taxonomic scope" value="Eukaryota"/>
</dbReference>
<proteinExistence type="inferred from homology"/>
<dbReference type="Gene3D" id="3.30.2410.10">
    <property type="entry name" value="Hect, E3 ligase catalytic domain"/>
    <property type="match status" value="1"/>
</dbReference>
<dbReference type="PaxDb" id="4577-GRMZM2G124297_P01"/>
<dbReference type="InterPro" id="IPR035983">
    <property type="entry name" value="Hect_E3_ubiquitin_ligase"/>
</dbReference>
<dbReference type="SUPFAM" id="SSF48371">
    <property type="entry name" value="ARM repeat"/>
    <property type="match status" value="1"/>
</dbReference>
<reference evidence="7" key="1">
    <citation type="submission" date="2015-12" db="EMBL/GenBank/DDBJ databases">
        <title>Update maize B73 reference genome by single molecule sequencing technologies.</title>
        <authorList>
            <consortium name="Maize Genome Sequencing Project"/>
            <person name="Ware D."/>
        </authorList>
    </citation>
    <scope>NUCLEOTIDE SEQUENCE</scope>
    <source>
        <tissue evidence="7">Seedling</tissue>
    </source>
</reference>
<evidence type="ECO:0000256" key="5">
    <source>
        <dbReference type="ARBA" id="ARBA00022786"/>
    </source>
</evidence>
<name>A0A1D6LGX2_MAIZE</name>
<evidence type="ECO:0000259" key="6">
    <source>
        <dbReference type="PROSITE" id="PS50237"/>
    </source>
</evidence>
<dbReference type="InterPro" id="IPR000569">
    <property type="entry name" value="HECT_dom"/>
</dbReference>
<dbReference type="GO" id="GO:0006511">
    <property type="term" value="P:ubiquitin-dependent protein catabolic process"/>
    <property type="evidence" value="ECO:0007669"/>
    <property type="project" value="InterPro"/>
</dbReference>
<evidence type="ECO:0000256" key="4">
    <source>
        <dbReference type="ARBA" id="ARBA00022679"/>
    </source>
</evidence>
<dbReference type="OMA" id="ELIYYLM"/>
<gene>
    <name evidence="7" type="ORF">ZEAMMB73_Zm00001d035509</name>
</gene>
<dbReference type="FunCoup" id="A0A1D6LGX2">
    <property type="interactions" value="3389"/>
</dbReference>
<dbReference type="PANTHER" id="PTHR45670:SF3">
    <property type="entry name" value="HECT-TYPE E3 UBIQUITIN TRANSFERASE"/>
    <property type="match status" value="1"/>
</dbReference>
<dbReference type="PANTHER" id="PTHR45670">
    <property type="entry name" value="E3 UBIQUITIN-PROTEIN LIGASE TRIP12"/>
    <property type="match status" value="1"/>
</dbReference>